<proteinExistence type="predicted"/>
<accession>A0A3B0C553</accession>
<dbReference type="PANTHER" id="PTHR43280:SF2">
    <property type="entry name" value="HTH-TYPE TRANSCRIPTIONAL REGULATOR EXSA"/>
    <property type="match status" value="1"/>
</dbReference>
<protein>
    <submittedName>
        <fullName evidence="5">AraC family transcriptional regulator</fullName>
    </submittedName>
</protein>
<feature type="domain" description="HTH araC/xylS-type" evidence="4">
    <location>
        <begin position="191"/>
        <end position="289"/>
    </location>
</feature>
<dbReference type="EMBL" id="RBAH01000015">
    <property type="protein sequence ID" value="RKN80540.1"/>
    <property type="molecule type" value="Genomic_DNA"/>
</dbReference>
<name>A0A3B0C553_9BACL</name>
<dbReference type="SUPFAM" id="SSF46689">
    <property type="entry name" value="Homeodomain-like"/>
    <property type="match status" value="2"/>
</dbReference>
<gene>
    <name evidence="5" type="ORF">D7M11_20585</name>
</gene>
<evidence type="ECO:0000313" key="6">
    <source>
        <dbReference type="Proteomes" id="UP000282311"/>
    </source>
</evidence>
<keyword evidence="1" id="KW-0805">Transcription regulation</keyword>
<dbReference type="PROSITE" id="PS01124">
    <property type="entry name" value="HTH_ARAC_FAMILY_2"/>
    <property type="match status" value="1"/>
</dbReference>
<evidence type="ECO:0000256" key="3">
    <source>
        <dbReference type="ARBA" id="ARBA00023163"/>
    </source>
</evidence>
<reference evidence="5 6" key="1">
    <citation type="journal article" date="2007" name="Int. J. Syst. Evol. Microbiol.">
        <title>Paenibacillus ginsengarvi sp. nov., isolated from soil from ginseng cultivation.</title>
        <authorList>
            <person name="Yoon M.H."/>
            <person name="Ten L.N."/>
            <person name="Im W.T."/>
        </authorList>
    </citation>
    <scope>NUCLEOTIDE SEQUENCE [LARGE SCALE GENOMIC DNA]</scope>
    <source>
        <strain evidence="5 6">KCTC 13059</strain>
    </source>
</reference>
<dbReference type="GO" id="GO:0003700">
    <property type="term" value="F:DNA-binding transcription factor activity"/>
    <property type="evidence" value="ECO:0007669"/>
    <property type="project" value="InterPro"/>
</dbReference>
<evidence type="ECO:0000259" key="4">
    <source>
        <dbReference type="PROSITE" id="PS01124"/>
    </source>
</evidence>
<keyword evidence="2" id="KW-0238">DNA-binding</keyword>
<evidence type="ECO:0000256" key="2">
    <source>
        <dbReference type="ARBA" id="ARBA00023125"/>
    </source>
</evidence>
<dbReference type="InterPro" id="IPR018060">
    <property type="entry name" value="HTH_AraC"/>
</dbReference>
<dbReference type="Proteomes" id="UP000282311">
    <property type="component" value="Unassembled WGS sequence"/>
</dbReference>
<dbReference type="SMART" id="SM00342">
    <property type="entry name" value="HTH_ARAC"/>
    <property type="match status" value="1"/>
</dbReference>
<dbReference type="InterPro" id="IPR037923">
    <property type="entry name" value="HTH-like"/>
</dbReference>
<evidence type="ECO:0000256" key="1">
    <source>
        <dbReference type="ARBA" id="ARBA00023015"/>
    </source>
</evidence>
<sequence>MNMHKLIIECRHYFMKRVTKLVELWQVRAQMFAYIYWNRKTTFEIESTSYPKWCMFAVEEGEFSYRIGDESGIGSAGDLVLCPPETLFQRRIKMPLSFHYFHFDWVHRDTGEVVSAALAERHLLPCRLPLARTNRLQSVFGYLRSFPHASVQKPVLRWVEHMVDDLLFMFMTERHLVPLRLDSPTTDPLMDQAALTIRQHAFEELNLHRVASAYGLTPVQFSRRFTAAFKMTAHDYLTTLRLERACKLLQETALNLEDIAEKCGYRNGSYISRLFAKKLNTTPSAFRAAHRL</sequence>
<dbReference type="PANTHER" id="PTHR43280">
    <property type="entry name" value="ARAC-FAMILY TRANSCRIPTIONAL REGULATOR"/>
    <property type="match status" value="1"/>
</dbReference>
<comment type="caution">
    <text evidence="5">The sequence shown here is derived from an EMBL/GenBank/DDBJ whole genome shotgun (WGS) entry which is preliminary data.</text>
</comment>
<keyword evidence="6" id="KW-1185">Reference proteome</keyword>
<evidence type="ECO:0000313" key="5">
    <source>
        <dbReference type="EMBL" id="RKN80540.1"/>
    </source>
</evidence>
<dbReference type="GO" id="GO:0043565">
    <property type="term" value="F:sequence-specific DNA binding"/>
    <property type="evidence" value="ECO:0007669"/>
    <property type="project" value="InterPro"/>
</dbReference>
<dbReference type="Pfam" id="PF12833">
    <property type="entry name" value="HTH_18"/>
    <property type="match status" value="1"/>
</dbReference>
<dbReference type="InterPro" id="IPR009057">
    <property type="entry name" value="Homeodomain-like_sf"/>
</dbReference>
<dbReference type="SUPFAM" id="SSF51215">
    <property type="entry name" value="Regulatory protein AraC"/>
    <property type="match status" value="1"/>
</dbReference>
<dbReference type="Gene3D" id="1.10.10.60">
    <property type="entry name" value="Homeodomain-like"/>
    <property type="match status" value="2"/>
</dbReference>
<organism evidence="5 6">
    <name type="scientific">Paenibacillus ginsengarvi</name>
    <dbReference type="NCBI Taxonomy" id="400777"/>
    <lineage>
        <taxon>Bacteria</taxon>
        <taxon>Bacillati</taxon>
        <taxon>Bacillota</taxon>
        <taxon>Bacilli</taxon>
        <taxon>Bacillales</taxon>
        <taxon>Paenibacillaceae</taxon>
        <taxon>Paenibacillus</taxon>
    </lineage>
</organism>
<keyword evidence="3" id="KW-0804">Transcription</keyword>
<dbReference type="AlphaFoldDB" id="A0A3B0C553"/>